<dbReference type="FunFam" id="1.10.8.60:FF:000015">
    <property type="entry name" value="vacuolar protein sorting-associated protein 4A"/>
    <property type="match status" value="1"/>
</dbReference>
<evidence type="ECO:0000313" key="8">
    <source>
        <dbReference type="WBParaSite" id="maker-uti_cns_0000472-snap-gene-0.9-mRNA-1"/>
    </source>
</evidence>
<proteinExistence type="inferred from homology"/>
<dbReference type="Gene3D" id="3.40.50.300">
    <property type="entry name" value="P-loop containing nucleotide triphosphate hydrolases"/>
    <property type="match status" value="1"/>
</dbReference>
<dbReference type="InterPro" id="IPR003959">
    <property type="entry name" value="ATPase_AAA_core"/>
</dbReference>
<dbReference type="InterPro" id="IPR027417">
    <property type="entry name" value="P-loop_NTPase"/>
</dbReference>
<dbReference type="Gene3D" id="1.10.8.60">
    <property type="match status" value="2"/>
</dbReference>
<dbReference type="Pfam" id="PF00004">
    <property type="entry name" value="AAA"/>
    <property type="match status" value="1"/>
</dbReference>
<dbReference type="GO" id="GO:0005524">
    <property type="term" value="F:ATP binding"/>
    <property type="evidence" value="ECO:0007669"/>
    <property type="project" value="UniProtKB-KW"/>
</dbReference>
<dbReference type="Proteomes" id="UP000095280">
    <property type="component" value="Unplaced"/>
</dbReference>
<evidence type="ECO:0000256" key="4">
    <source>
        <dbReference type="ARBA" id="ARBA00022840"/>
    </source>
</evidence>
<comment type="similarity">
    <text evidence="2">Belongs to the AAA ATPase family.</text>
</comment>
<name>A0A1I8FZX5_9PLAT</name>
<dbReference type="Pfam" id="PF04212">
    <property type="entry name" value="MIT"/>
    <property type="match status" value="1"/>
</dbReference>
<feature type="domain" description="MIT" evidence="6">
    <location>
        <begin position="1"/>
        <end position="73"/>
    </location>
</feature>
<dbReference type="WBParaSite" id="maker-uti_cns_0000472-snap-gene-0.9-mRNA-1">
    <property type="protein sequence ID" value="maker-uti_cns_0000472-snap-gene-0.9-mRNA-1"/>
    <property type="gene ID" value="maker-uti_cns_0000472-snap-gene-0.9"/>
</dbReference>
<dbReference type="CDD" id="cd02678">
    <property type="entry name" value="MIT_VPS4"/>
    <property type="match status" value="1"/>
</dbReference>
<dbReference type="SUPFAM" id="SSF52540">
    <property type="entry name" value="P-loop containing nucleoside triphosphate hydrolases"/>
    <property type="match status" value="1"/>
</dbReference>
<evidence type="ECO:0000259" key="6">
    <source>
        <dbReference type="SMART" id="SM00745"/>
    </source>
</evidence>
<dbReference type="AlphaFoldDB" id="A0A1I8FZX5"/>
<dbReference type="GO" id="GO:0007033">
    <property type="term" value="P:vacuole organization"/>
    <property type="evidence" value="ECO:0007669"/>
    <property type="project" value="TreeGrafter"/>
</dbReference>
<comment type="subcellular location">
    <subcellularLocation>
        <location evidence="1">Membrane</location>
    </subcellularLocation>
</comment>
<dbReference type="GO" id="GO:0016887">
    <property type="term" value="F:ATP hydrolysis activity"/>
    <property type="evidence" value="ECO:0007669"/>
    <property type="project" value="InterPro"/>
</dbReference>
<evidence type="ECO:0000256" key="5">
    <source>
        <dbReference type="SAM" id="MobiDB-lite"/>
    </source>
</evidence>
<accession>A0A1I8FZX5</accession>
<dbReference type="SUPFAM" id="SSF116846">
    <property type="entry name" value="MIT domain"/>
    <property type="match status" value="1"/>
</dbReference>
<protein>
    <submittedName>
        <fullName evidence="8">MIT domain-containing protein</fullName>
    </submittedName>
</protein>
<keyword evidence="3" id="KW-0547">Nucleotide-binding</keyword>
<dbReference type="GO" id="GO:0016197">
    <property type="term" value="P:endosomal transport"/>
    <property type="evidence" value="ECO:0007669"/>
    <property type="project" value="TreeGrafter"/>
</dbReference>
<dbReference type="FunFam" id="1.20.58.80:FF:000002">
    <property type="entry name" value="Vacuolar protein sorting-associated protein 4A"/>
    <property type="match status" value="1"/>
</dbReference>
<organism evidence="7 8">
    <name type="scientific">Macrostomum lignano</name>
    <dbReference type="NCBI Taxonomy" id="282301"/>
    <lineage>
        <taxon>Eukaryota</taxon>
        <taxon>Metazoa</taxon>
        <taxon>Spiralia</taxon>
        <taxon>Lophotrochozoa</taxon>
        <taxon>Platyhelminthes</taxon>
        <taxon>Rhabditophora</taxon>
        <taxon>Macrostomorpha</taxon>
        <taxon>Macrostomida</taxon>
        <taxon>Macrostomidae</taxon>
        <taxon>Macrostomum</taxon>
    </lineage>
</organism>
<evidence type="ECO:0000256" key="3">
    <source>
        <dbReference type="ARBA" id="ARBA00022741"/>
    </source>
</evidence>
<dbReference type="Gene3D" id="1.20.58.80">
    <property type="entry name" value="Phosphotransferase system, lactose/cellobiose-type IIA subunit"/>
    <property type="match status" value="1"/>
</dbReference>
<evidence type="ECO:0000313" key="7">
    <source>
        <dbReference type="Proteomes" id="UP000095280"/>
    </source>
</evidence>
<dbReference type="InterPro" id="IPR045253">
    <property type="entry name" value="VPS4_MIT"/>
</dbReference>
<keyword evidence="7" id="KW-1185">Reference proteome</keyword>
<dbReference type="SMART" id="SM00745">
    <property type="entry name" value="MIT"/>
    <property type="match status" value="1"/>
</dbReference>
<dbReference type="InterPro" id="IPR041569">
    <property type="entry name" value="AAA_lid_3"/>
</dbReference>
<dbReference type="InterPro" id="IPR015415">
    <property type="entry name" value="Spast_Vps4_C"/>
</dbReference>
<evidence type="ECO:0000256" key="2">
    <source>
        <dbReference type="ARBA" id="ARBA00006914"/>
    </source>
</evidence>
<dbReference type="Pfam" id="PF17862">
    <property type="entry name" value="AAA_lid_3"/>
    <property type="match status" value="1"/>
</dbReference>
<evidence type="ECO:0000256" key="1">
    <source>
        <dbReference type="ARBA" id="ARBA00004370"/>
    </source>
</evidence>
<dbReference type="InterPro" id="IPR007330">
    <property type="entry name" value="MIT_dom"/>
</dbReference>
<sequence length="493" mass="54642">KAIDIVTKATEEDRAKNYEEALRLYQHGVEYFLHAIKYEAHSEKSKESIRAKCNEYLKRAEDLKKYLSRDSKKPVQAASGGGGGGGKDKESDDEESKSDSKKFKDTLGGAIVVEKPNVSWNDVAGLDTAKEALKEASYLAKAVATEANNSTFLSVSSSDLVSKWLGESEKLVKSLFELARDNKPSIIFIDEIDSLCSSRSENESESARRIKTEFLVQMQGVGNNTDGVLVLAATNIPWVLDSAIRQANLHSLPEAPARSYMFKLHIGNTPHHLTERDFQDLANRTVGYSGADISIVVRDALMMPVRKVQNATHFKRVSGPSRKDPGVIVHDLLTPCSPGEPGAIEMSWTDIEGDKLLEPMMTMQDVLLSLSRTKPTVNDEDLEQLKKFTNDFVVRDALMMPVRKVQNATHFKRVSGPSRKDPGVIVHDLLTPCSPGEPGAIEMSWTDIEGDKLLEPMMTMQDVLLSLSRTKPTVNDEDLEQLKKFTNDFGQEG</sequence>
<dbReference type="Pfam" id="PF09336">
    <property type="entry name" value="Vps4_C"/>
    <property type="match status" value="2"/>
</dbReference>
<dbReference type="PANTHER" id="PTHR23074:SF83">
    <property type="entry name" value="VACUOLAR PROTEIN SORTING-ASSOCIATED PROTEIN 4A"/>
    <property type="match status" value="1"/>
</dbReference>
<keyword evidence="4" id="KW-0067">ATP-binding</keyword>
<dbReference type="InterPro" id="IPR050304">
    <property type="entry name" value="MT-severing_AAA_ATPase"/>
</dbReference>
<feature type="region of interest" description="Disordered" evidence="5">
    <location>
        <begin position="68"/>
        <end position="102"/>
    </location>
</feature>
<dbReference type="InterPro" id="IPR036181">
    <property type="entry name" value="MIT_dom_sf"/>
</dbReference>
<reference evidence="8" key="1">
    <citation type="submission" date="2016-11" db="UniProtKB">
        <authorList>
            <consortium name="WormBaseParasite"/>
        </authorList>
    </citation>
    <scope>IDENTIFICATION</scope>
</reference>
<dbReference type="PANTHER" id="PTHR23074">
    <property type="entry name" value="AAA DOMAIN-CONTAINING"/>
    <property type="match status" value="1"/>
</dbReference>
<dbReference type="GO" id="GO:0016020">
    <property type="term" value="C:membrane"/>
    <property type="evidence" value="ECO:0007669"/>
    <property type="project" value="UniProtKB-SubCell"/>
</dbReference>